<protein>
    <submittedName>
        <fullName evidence="5">BPI2 domain-containing protein</fullName>
    </submittedName>
</protein>
<dbReference type="Proteomes" id="UP000274756">
    <property type="component" value="Unassembled WGS sequence"/>
</dbReference>
<evidence type="ECO:0000313" key="2">
    <source>
        <dbReference type="EMBL" id="VDN52696.1"/>
    </source>
</evidence>
<feature type="domain" description="Lipid-binding serum glycoprotein C-terminal" evidence="1">
    <location>
        <begin position="83"/>
        <end position="294"/>
    </location>
</feature>
<evidence type="ECO:0000313" key="4">
    <source>
        <dbReference type="Proteomes" id="UP000274756"/>
    </source>
</evidence>
<dbReference type="InterPro" id="IPR017943">
    <property type="entry name" value="Bactericidal_perm-incr_a/b_dom"/>
</dbReference>
<dbReference type="GO" id="GO:0005615">
    <property type="term" value="C:extracellular space"/>
    <property type="evidence" value="ECO:0007669"/>
    <property type="project" value="TreeGrafter"/>
</dbReference>
<dbReference type="PANTHER" id="PTHR10504">
    <property type="entry name" value="BACTERICIDAL PERMEABILITY-INCREASING BPI PROTEIN-RELATED"/>
    <property type="match status" value="1"/>
</dbReference>
<dbReference type="EMBL" id="UYYG01000073">
    <property type="protein sequence ID" value="VDN52696.1"/>
    <property type="molecule type" value="Genomic_DNA"/>
</dbReference>
<evidence type="ECO:0000313" key="3">
    <source>
        <dbReference type="Proteomes" id="UP000038040"/>
    </source>
</evidence>
<dbReference type="GO" id="GO:0008289">
    <property type="term" value="F:lipid binding"/>
    <property type="evidence" value="ECO:0007669"/>
    <property type="project" value="InterPro"/>
</dbReference>
<reference evidence="2 4" key="2">
    <citation type="submission" date="2018-11" db="EMBL/GenBank/DDBJ databases">
        <authorList>
            <consortium name="Pathogen Informatics"/>
        </authorList>
    </citation>
    <scope>NUCLEOTIDE SEQUENCE [LARGE SCALE GENOMIC DNA]</scope>
</reference>
<organism evidence="3 5">
    <name type="scientific">Dracunculus medinensis</name>
    <name type="common">Guinea worm</name>
    <dbReference type="NCBI Taxonomy" id="318479"/>
    <lineage>
        <taxon>Eukaryota</taxon>
        <taxon>Metazoa</taxon>
        <taxon>Ecdysozoa</taxon>
        <taxon>Nematoda</taxon>
        <taxon>Chromadorea</taxon>
        <taxon>Rhabditida</taxon>
        <taxon>Spirurina</taxon>
        <taxon>Dracunculoidea</taxon>
        <taxon>Dracunculidae</taxon>
        <taxon>Dracunculus</taxon>
    </lineage>
</organism>
<dbReference type="Proteomes" id="UP000038040">
    <property type="component" value="Unplaced"/>
</dbReference>
<dbReference type="InterPro" id="IPR001124">
    <property type="entry name" value="Lipid-bd_serum_glycop_C"/>
</dbReference>
<keyword evidence="4" id="KW-1185">Reference proteome</keyword>
<sequence>MNSDRQLIRTDLSNPFKTIGPLENPVVENLIKRFTKGLFIDNRNIADPIVTPEFFETQQRGEIRYMENDFETPFHPNPMRTSNDSHRMLYLYGSEYLFNSLLYHAYEDDRLIVEIDENLLSPQYKSLVRTTCNEVHSDNVFKSMCLGKLIPEIEKIDQIKLINLNYKLIVELFNYFTTNNNITARLLMYVKGELRRRQILVSSAHLQADLRFIIQDEKFAAILKLNKFIARLHRSAIEGVNSDTITQLTPLAKTFIGPYLARALRKGLPFPLKDSVRFINPVLRIHDGFAELATDFRLGERNLREKIKKAFNENFEKI</sequence>
<dbReference type="SUPFAM" id="SSF55394">
    <property type="entry name" value="Bactericidal permeability-increasing protein, BPI"/>
    <property type="match status" value="1"/>
</dbReference>
<dbReference type="Pfam" id="PF02886">
    <property type="entry name" value="LBP_BPI_CETP_C"/>
    <property type="match status" value="1"/>
</dbReference>
<dbReference type="PANTHER" id="PTHR10504:SF131">
    <property type="entry name" value="BPI2 DOMAIN-CONTAINING PROTEIN"/>
    <property type="match status" value="1"/>
</dbReference>
<dbReference type="SMART" id="SM00329">
    <property type="entry name" value="BPI2"/>
    <property type="match status" value="1"/>
</dbReference>
<proteinExistence type="predicted"/>
<reference evidence="5" key="1">
    <citation type="submission" date="2017-02" db="UniProtKB">
        <authorList>
            <consortium name="WormBaseParasite"/>
        </authorList>
    </citation>
    <scope>IDENTIFICATION</scope>
</reference>
<dbReference type="STRING" id="318479.A0A0N4ULT7"/>
<name>A0A0N4ULT7_DRAME</name>
<dbReference type="OrthoDB" id="10255543at2759"/>
<evidence type="ECO:0000259" key="1">
    <source>
        <dbReference type="SMART" id="SM00329"/>
    </source>
</evidence>
<dbReference type="AlphaFoldDB" id="A0A0N4ULT7"/>
<dbReference type="WBParaSite" id="DME_0000877801-mRNA-1">
    <property type="protein sequence ID" value="DME_0000877801-mRNA-1"/>
    <property type="gene ID" value="DME_0000877801"/>
</dbReference>
<dbReference type="Gene3D" id="3.15.20.10">
    <property type="entry name" value="Bactericidal permeability-increasing protein, domain 2"/>
    <property type="match status" value="1"/>
</dbReference>
<gene>
    <name evidence="2" type="ORF">DME_LOCUS2669</name>
</gene>
<evidence type="ECO:0000313" key="5">
    <source>
        <dbReference type="WBParaSite" id="DME_0000877801-mRNA-1"/>
    </source>
</evidence>
<dbReference type="InterPro" id="IPR032942">
    <property type="entry name" value="BPI/LBP/Plunc"/>
</dbReference>
<accession>A0A0N4ULT7</accession>